<evidence type="ECO:0000256" key="2">
    <source>
        <dbReference type="ARBA" id="ARBA00022525"/>
    </source>
</evidence>
<evidence type="ECO:0000256" key="1">
    <source>
        <dbReference type="ARBA" id="ARBA00004613"/>
    </source>
</evidence>
<feature type="domain" description="VWFD" evidence="9">
    <location>
        <begin position="1887"/>
        <end position="2065"/>
    </location>
</feature>
<feature type="region of interest" description="Disordered" evidence="7">
    <location>
        <begin position="1290"/>
        <end position="1336"/>
    </location>
</feature>
<organism evidence="10 11">
    <name type="scientific">Hippocampus comes</name>
    <name type="common">Tiger tail seahorse</name>
    <dbReference type="NCBI Taxonomy" id="109280"/>
    <lineage>
        <taxon>Eukaryota</taxon>
        <taxon>Metazoa</taxon>
        <taxon>Chordata</taxon>
        <taxon>Craniata</taxon>
        <taxon>Vertebrata</taxon>
        <taxon>Euteleostomi</taxon>
        <taxon>Actinopterygii</taxon>
        <taxon>Neopterygii</taxon>
        <taxon>Teleostei</taxon>
        <taxon>Neoteleostei</taxon>
        <taxon>Acanthomorphata</taxon>
        <taxon>Syngnathiaria</taxon>
        <taxon>Syngnathiformes</taxon>
        <taxon>Syngnathoidei</taxon>
        <taxon>Syngnathidae</taxon>
        <taxon>Hippocampus</taxon>
    </lineage>
</organism>
<dbReference type="InterPro" id="IPR001007">
    <property type="entry name" value="VWF_dom"/>
</dbReference>
<feature type="domain" description="VWFD" evidence="9">
    <location>
        <begin position="30"/>
        <end position="208"/>
    </location>
</feature>
<keyword evidence="2" id="KW-0964">Secreted</keyword>
<dbReference type="InterPro" id="IPR058753">
    <property type="entry name" value="TIL_OTOGL_Mucin"/>
</dbReference>
<keyword evidence="5" id="KW-0325">Glycoprotein</keyword>
<dbReference type="Proteomes" id="UP000264820">
    <property type="component" value="Unplaced"/>
</dbReference>
<keyword evidence="3" id="KW-0677">Repeat</keyword>
<feature type="domain" description="VWFD" evidence="9">
    <location>
        <begin position="811"/>
        <end position="987"/>
    </location>
</feature>
<dbReference type="Pfam" id="PF01826">
    <property type="entry name" value="TIL"/>
    <property type="match status" value="2"/>
</dbReference>
<dbReference type="GO" id="GO:0031012">
    <property type="term" value="C:extracellular matrix"/>
    <property type="evidence" value="ECO:0007669"/>
    <property type="project" value="TreeGrafter"/>
</dbReference>
<evidence type="ECO:0000259" key="9">
    <source>
        <dbReference type="PROSITE" id="PS51233"/>
    </source>
</evidence>
<feature type="compositionally biased region" description="Pro residues" evidence="7">
    <location>
        <begin position="1303"/>
        <end position="1326"/>
    </location>
</feature>
<protein>
    <submittedName>
        <fullName evidence="10">Otogelin</fullName>
    </submittedName>
</protein>
<comment type="subcellular location">
    <subcellularLocation>
        <location evidence="1">Secreted</location>
    </subcellularLocation>
</comment>
<evidence type="ECO:0000256" key="6">
    <source>
        <dbReference type="PROSITE-ProRule" id="PRU00039"/>
    </source>
</evidence>
<name>A0A3Q3D8G9_HIPCM</name>
<keyword evidence="4 6" id="KW-1015">Disulfide bond</keyword>
<feature type="domain" description="CTCK" evidence="8">
    <location>
        <begin position="2511"/>
        <end position="2596"/>
    </location>
</feature>
<dbReference type="SUPFAM" id="SSF110221">
    <property type="entry name" value="AbfB domain"/>
    <property type="match status" value="1"/>
</dbReference>
<comment type="caution">
    <text evidence="6">Lacks conserved residue(s) required for the propagation of feature annotation.</text>
</comment>
<dbReference type="InterPro" id="IPR036084">
    <property type="entry name" value="Ser_inhib-like_sf"/>
</dbReference>
<dbReference type="STRING" id="109280.ENSHCOP00000005734"/>
<feature type="compositionally biased region" description="Low complexity" evidence="7">
    <location>
        <begin position="1389"/>
        <end position="1406"/>
    </location>
</feature>
<evidence type="ECO:0000256" key="7">
    <source>
        <dbReference type="SAM" id="MobiDB-lite"/>
    </source>
</evidence>
<dbReference type="SMART" id="SM00832">
    <property type="entry name" value="C8"/>
    <property type="match status" value="4"/>
</dbReference>
<dbReference type="OMA" id="YREPPGK"/>
<feature type="disulfide bond" evidence="6">
    <location>
        <begin position="2525"/>
        <end position="2574"/>
    </location>
</feature>
<proteinExistence type="predicted"/>
<dbReference type="GO" id="GO:0046373">
    <property type="term" value="P:L-arabinose metabolic process"/>
    <property type="evidence" value="ECO:0007669"/>
    <property type="project" value="InterPro"/>
</dbReference>
<dbReference type="SUPFAM" id="SSF57184">
    <property type="entry name" value="Growth factor receptor domain"/>
    <property type="match status" value="1"/>
</dbReference>
<dbReference type="SUPFAM" id="SSF57567">
    <property type="entry name" value="Serine protease inhibitors"/>
    <property type="match status" value="4"/>
</dbReference>
<reference evidence="10" key="1">
    <citation type="submission" date="2025-08" db="UniProtKB">
        <authorList>
            <consortium name="Ensembl"/>
        </authorList>
    </citation>
    <scope>IDENTIFICATION</scope>
</reference>
<dbReference type="GO" id="GO:0005615">
    <property type="term" value="C:extracellular space"/>
    <property type="evidence" value="ECO:0007669"/>
    <property type="project" value="TreeGrafter"/>
</dbReference>
<dbReference type="Pfam" id="PF25961">
    <property type="entry name" value="OTOGL_N"/>
    <property type="match status" value="1"/>
</dbReference>
<dbReference type="Pfam" id="PF00094">
    <property type="entry name" value="VWD"/>
    <property type="match status" value="4"/>
</dbReference>
<dbReference type="GO" id="GO:0046556">
    <property type="term" value="F:alpha-L-arabinofuranosidase activity"/>
    <property type="evidence" value="ECO:0007669"/>
    <property type="project" value="InterPro"/>
</dbReference>
<dbReference type="Pfam" id="PF25962">
    <property type="entry name" value="TIL_OTOGL_Mucin"/>
    <property type="match status" value="1"/>
</dbReference>
<dbReference type="InterPro" id="IPR006207">
    <property type="entry name" value="Cys_knot_C"/>
</dbReference>
<evidence type="ECO:0000313" key="11">
    <source>
        <dbReference type="Proteomes" id="UP000264820"/>
    </source>
</evidence>
<reference evidence="10" key="2">
    <citation type="submission" date="2025-09" db="UniProtKB">
        <authorList>
            <consortium name="Ensembl"/>
        </authorList>
    </citation>
    <scope>IDENTIFICATION</scope>
</reference>
<evidence type="ECO:0000256" key="3">
    <source>
        <dbReference type="ARBA" id="ARBA00022737"/>
    </source>
</evidence>
<feature type="region of interest" description="Disordered" evidence="7">
    <location>
        <begin position="1574"/>
        <end position="1639"/>
    </location>
</feature>
<feature type="compositionally biased region" description="Low complexity" evidence="7">
    <location>
        <begin position="1619"/>
        <end position="1633"/>
    </location>
</feature>
<dbReference type="PROSITE" id="PS51233">
    <property type="entry name" value="VWFD"/>
    <property type="match status" value="4"/>
</dbReference>
<feature type="compositionally biased region" description="Polar residues" evidence="7">
    <location>
        <begin position="1586"/>
        <end position="1599"/>
    </location>
</feature>
<dbReference type="InterPro" id="IPR014853">
    <property type="entry name" value="VWF/SSPO/ZAN-like_Cys-rich_dom"/>
</dbReference>
<dbReference type="PANTHER" id="PTHR11339:SF228">
    <property type="entry name" value="OTOGELIN"/>
    <property type="match status" value="1"/>
</dbReference>
<evidence type="ECO:0000313" key="10">
    <source>
        <dbReference type="Ensembl" id="ENSHCOP00000005734.1"/>
    </source>
</evidence>
<dbReference type="Pfam" id="PF08742">
    <property type="entry name" value="C8"/>
    <property type="match status" value="3"/>
</dbReference>
<feature type="region of interest" description="Disordered" evidence="7">
    <location>
        <begin position="1372"/>
        <end position="1476"/>
    </location>
</feature>
<feature type="domain" description="VWFD" evidence="9">
    <location>
        <begin position="361"/>
        <end position="537"/>
    </location>
</feature>
<dbReference type="FunFam" id="2.10.25.10:FF:000055">
    <property type="entry name" value="alpha-tectorin isoform X1"/>
    <property type="match status" value="1"/>
</dbReference>
<dbReference type="Ensembl" id="ENSHCOT00000004841.1">
    <property type="protein sequence ID" value="ENSHCOP00000005734.1"/>
    <property type="gene ID" value="ENSHCOG00000007493.1"/>
</dbReference>
<dbReference type="SMART" id="SM00215">
    <property type="entry name" value="VWC_out"/>
    <property type="match status" value="1"/>
</dbReference>
<dbReference type="InterPro" id="IPR036195">
    <property type="entry name" value="AbfB_ABD_sf"/>
</dbReference>
<feature type="compositionally biased region" description="Low complexity" evidence="7">
    <location>
        <begin position="1664"/>
        <end position="1680"/>
    </location>
</feature>
<accession>A0A3Q3D8G9</accession>
<dbReference type="SMART" id="SM00041">
    <property type="entry name" value="CT"/>
    <property type="match status" value="1"/>
</dbReference>
<dbReference type="InterPro" id="IPR050780">
    <property type="entry name" value="Mucin_vWF_Thrombospondin_sf"/>
</dbReference>
<feature type="region of interest" description="Disordered" evidence="7">
    <location>
        <begin position="1750"/>
        <end position="1778"/>
    </location>
</feature>
<feature type="compositionally biased region" description="Low complexity" evidence="7">
    <location>
        <begin position="1574"/>
        <end position="1585"/>
    </location>
</feature>
<keyword evidence="11" id="KW-1185">Reference proteome</keyword>
<dbReference type="PANTHER" id="PTHR11339">
    <property type="entry name" value="EXTRACELLULAR MATRIX GLYCOPROTEIN RELATED"/>
    <property type="match status" value="1"/>
</dbReference>
<dbReference type="Gene3D" id="2.80.10.50">
    <property type="match status" value="1"/>
</dbReference>
<feature type="region of interest" description="Disordered" evidence="7">
    <location>
        <begin position="1663"/>
        <end position="1717"/>
    </location>
</feature>
<dbReference type="GeneTree" id="ENSGT00940000157490"/>
<dbReference type="InterPro" id="IPR002919">
    <property type="entry name" value="TIL_dom"/>
</dbReference>
<dbReference type="Gene3D" id="2.10.25.10">
    <property type="entry name" value="Laminin"/>
    <property type="match status" value="4"/>
</dbReference>
<evidence type="ECO:0000256" key="5">
    <source>
        <dbReference type="ARBA" id="ARBA00023180"/>
    </source>
</evidence>
<dbReference type="PROSITE" id="PS01225">
    <property type="entry name" value="CTCK_2"/>
    <property type="match status" value="1"/>
</dbReference>
<sequence length="2596" mass="285339">TQSKSCDCSLFQATGHRCQTVPNPGAEREMTCRTWGQYNFETFDGLYYYFPGRCTYTLLKECEETPQASIVVQVHNDADCGSESYSCQRSVSLFLPWEGEIRLHATYVTFKGQSLQLPHHIHDLHLEQISQYVLVSQTQGFTLAWEGRSGSVYIKLSPEFVGRTCGLCGNFNADVEDELRASYGKITLLAKIFGNSWAETAPLQAPCPTVPSGFPSPCTEVDKVEEICLMLLDPPFQSCHDFVSPLSYMASCFNDICLCGKILSLRSCECPEGLQYLECISCCPSSCKQERTCIDSRLACLDGCYCPNGLILEDGSCVMPSDCPCEYHGVSYPSGQIVQEECRNCTCVAGLWNCTEYNCPGECSVTGDIYFQSFDGRIYTFPATCQYVLAKSRNSGKFTVTIQNAPCGANLDGSCIQSVNLVIDEDARMEITLSHNGEVFIAGHYRISLPYSDDNFHIQELSSMFLQVKTMFGLRLQYAWKEFRLYLQASAQWKDDTVGLCGTFNGNIQDDFLSPSGMIESTPLLFGNAWKVSSACTLSLIPPQLDPCDTHQQAVAYASEMCDVLNQDLFSPCHEYLSPVPFHQQCRSDTCKCGTACFCSALAHYARHCRRFSILIDFRSRIDDCAVTCPTTMQYGMCVSSCQRRCSALSSSQHCGRECEEGCVCPLGLFYDQRTHACVHRNECPCTFLGAEYEPGDVIMTSADSLCPVSQFYHNCSDGENGLLPGRGVACERTCESYLLNLTCSAHEPCASGCTCPSGLLKHGDECFEPEACPCLWKGKEYYPGDKVSSPCHQCVCQHGTFQCVFRPCPSMCTTYGDRHYRTFDGLLFDYIGACQVYLVKSSADLILSVTAENIDCFGNGIICRKSLLINIGRSFLTFDDDTGQPNPTSVLGRNQKMIIWPAGYFTVIHFPEEDITILWDRKTTIHIQVGPHWQGKLSGLCGNFDLKTVNEMRTPDNIDTTSPQEFGNSWTAVECVNGPDMRHPCTLTPLKEPFAKQQCAVLLSEVFQACHPVVDVTWFYMNCLADTCGCNLGGDCECFCTSVAAYAQRCCHQGIPVDWRSPSLCRNFIISAVLGKGPFRLLPFRDRTSLLVASRSSGSVFVKRGNLSDALSHFMMTPGLSRARPHDTSRISFEAAHRPNHFLFVSPSGQVKLVKWEQSEAFWDGATFVLHRDTWLSGYDSLESHAKPGFFLHATLPRLHLLKYRHTDSFRKATLFKLADALPHPQCQWRYDSCSSPCFKTCSDPSAEACVAIPQVEGCLPVCPPQMVLDEVTRRCVFVEDFPALSTATSAPISDESSRPSLPSPPAIPEPSKTPAPLLPLPPTVRPELEEPPSTLKMTEARTTAESATMSPFGSSTFSLSTTPFAITSLFRQTSSTRPTDALRPRFTPKSTPTTAVTTSSTEGPSSTFPLATKESTETTHSFVVFPFGTTSQTPPASESSIVTERTTMPRSTDTTSTESMSTKPLTLGRTPPRSPIATIAPDLQSTASSTTSSLLTTPPVKTATVSRATVTSATTTDAVTPVEPFTTSTTTQFLSPKTMAPPVSKLTTVKVFLTTPAAPEIPTSLPVQVMLTSTVPSPPSSTSDRQATPKTTTTLESPVSKATAATLSTTEPPPQRTTTISGSTSTQSTTSRPPKITVATTVATSPILSAKSTVPPLIPKETVVPPLSPSTTTQSSRPWRPPHFFTSSSQLYSPTTKTTPQRTSQTVGDMVSSTKTTELPRLPVSRPVITSAALAAFTAMTAQTTSHRVSTGEFTTKTQVTTVRPPRPDVPDTSLTTGPTRAATVTTTVRPVTVQPVTVTTHTVTAIEKTLHDFNVSTILTLSNQPPYAEIVDECTKFICVNNQLVLFNKSQSCPFSSEPVNCGLLGFAILVNGDKCCPQWDCPCRCSVFPDLNVITFDGNSVAIYKAAWFIVTKLPNETVSVLIQECPDASEWNFTNLCLVALNITHNSNHIVIDRLQRRLNVNSRYARPRFKKFGFEIYDTGNMYLIRSPAGLQLQWYHSTGMMVIDSDSPSKKLPTRGLCGFCDGDPSNDLTLANGTAVGRNEDPSAFIDSWQVPNTTSYVSHSRRREFNCSTSDCSRCLVMLQKPAFFPCHAYVSPSTFCEVWVRDVEYVNNQCVSLAAYVASCHKFNVCIEWRRTDFCPFTCPETLRYQACLPACTSQSCPNQDFDFEPAHCSGLTEGCTCPEGTLLHRPYTALCIPSSKCACTDSSEVPRAHGEVWKASKDSCCMYRCDKDTVIPVEYNCSTTTAPVCQRTGEVVVSLADDTNCCPRKVCVCNLTHCELLPPVCNYGEKLVSYYQKDSCCPDYVCECDPTSCEAEIPTCRSDQFLIAARADDSCCLTHIFCSSCVDTPPLCRDGEVLTVSRDTADRCCPTYQCVCEPSRCPQLSCPFGMSLVSVSSSDHCCPNYTCGTTYQSTCCGVCKNISCLYTHENGSTSLIAKCFQPGKSWVSNCLKFECTDTRSGPTMISYPFSCPTFNETECIKIGGTVVSYMDGCCKTCKEDGKSCQKVTVRMTIRKNDCRSNRPVNIVSCDGKCPSASIYNYNINTYARFCKCCREMGLQRRSVQLYCSGNSTWVSYSIQEPTDCSCQWS</sequence>
<feature type="compositionally biased region" description="Low complexity" evidence="7">
    <location>
        <begin position="1445"/>
        <end position="1464"/>
    </location>
</feature>
<evidence type="ECO:0000256" key="4">
    <source>
        <dbReference type="ARBA" id="ARBA00023157"/>
    </source>
</evidence>
<evidence type="ECO:0000259" key="8">
    <source>
        <dbReference type="PROSITE" id="PS01225"/>
    </source>
</evidence>
<dbReference type="InterPro" id="IPR058754">
    <property type="entry name" value="OTOGL-like_N"/>
</dbReference>
<dbReference type="SMART" id="SM00216">
    <property type="entry name" value="VWD"/>
    <property type="match status" value="4"/>
</dbReference>
<feature type="compositionally biased region" description="Low complexity" evidence="7">
    <location>
        <begin position="1695"/>
        <end position="1708"/>
    </location>
</feature>
<dbReference type="InterPro" id="IPR001846">
    <property type="entry name" value="VWF_type-D"/>
</dbReference>
<feature type="compositionally biased region" description="Polar residues" evidence="7">
    <location>
        <begin position="1430"/>
        <end position="1444"/>
    </location>
</feature>
<dbReference type="InterPro" id="IPR009030">
    <property type="entry name" value="Growth_fac_rcpt_cys_sf"/>
</dbReference>
<dbReference type="CDD" id="cd19941">
    <property type="entry name" value="TIL"/>
    <property type="match status" value="3"/>
</dbReference>
<feature type="compositionally biased region" description="Low complexity" evidence="7">
    <location>
        <begin position="1757"/>
        <end position="1766"/>
    </location>
</feature>